<dbReference type="EMBL" id="JASCZI010211677">
    <property type="protein sequence ID" value="MED6195799.1"/>
    <property type="molecule type" value="Genomic_DNA"/>
</dbReference>
<proteinExistence type="predicted"/>
<evidence type="ECO:0000256" key="1">
    <source>
        <dbReference type="SAM" id="Coils"/>
    </source>
</evidence>
<dbReference type="Proteomes" id="UP001341840">
    <property type="component" value="Unassembled WGS sequence"/>
</dbReference>
<evidence type="ECO:0000313" key="2">
    <source>
        <dbReference type="EMBL" id="MED6195799.1"/>
    </source>
</evidence>
<keyword evidence="1" id="KW-0175">Coiled coil</keyword>
<keyword evidence="3" id="KW-1185">Reference proteome</keyword>
<reference evidence="2 3" key="1">
    <citation type="journal article" date="2023" name="Plants (Basel)">
        <title>Bridging the Gap: Combining Genomics and Transcriptomics Approaches to Understand Stylosanthes scabra, an Orphan Legume from the Brazilian Caatinga.</title>
        <authorList>
            <person name="Ferreira-Neto J.R.C."/>
            <person name="da Silva M.D."/>
            <person name="Binneck E."/>
            <person name="de Melo N.F."/>
            <person name="da Silva R.H."/>
            <person name="de Melo A.L.T.M."/>
            <person name="Pandolfi V."/>
            <person name="Bustamante F.O."/>
            <person name="Brasileiro-Vidal A.C."/>
            <person name="Benko-Iseppon A.M."/>
        </authorList>
    </citation>
    <scope>NUCLEOTIDE SEQUENCE [LARGE SCALE GENOMIC DNA]</scope>
    <source>
        <tissue evidence="2">Leaves</tissue>
    </source>
</reference>
<name>A0ABU6XCK4_9FABA</name>
<sequence length="125" mass="14367">MNMGHNNIACAILGFSASFLLCVPTIKRWQRKQVASEKLKLVTEALETAEERVLRYQERHDRILNQICQSYLTNTELVRALEGARVTMNEVLEFAIELRTIQLKIIRSFPDAIDVFLDASNKTDK</sequence>
<protein>
    <submittedName>
        <fullName evidence="2">Uncharacterized protein</fullName>
    </submittedName>
</protein>
<accession>A0ABU6XCK4</accession>
<feature type="coiled-coil region" evidence="1">
    <location>
        <begin position="32"/>
        <end position="66"/>
    </location>
</feature>
<gene>
    <name evidence="2" type="ORF">PIB30_041348</name>
</gene>
<comment type="caution">
    <text evidence="2">The sequence shown here is derived from an EMBL/GenBank/DDBJ whole genome shotgun (WGS) entry which is preliminary data.</text>
</comment>
<evidence type="ECO:0000313" key="3">
    <source>
        <dbReference type="Proteomes" id="UP001341840"/>
    </source>
</evidence>
<organism evidence="2 3">
    <name type="scientific">Stylosanthes scabra</name>
    <dbReference type="NCBI Taxonomy" id="79078"/>
    <lineage>
        <taxon>Eukaryota</taxon>
        <taxon>Viridiplantae</taxon>
        <taxon>Streptophyta</taxon>
        <taxon>Embryophyta</taxon>
        <taxon>Tracheophyta</taxon>
        <taxon>Spermatophyta</taxon>
        <taxon>Magnoliopsida</taxon>
        <taxon>eudicotyledons</taxon>
        <taxon>Gunneridae</taxon>
        <taxon>Pentapetalae</taxon>
        <taxon>rosids</taxon>
        <taxon>fabids</taxon>
        <taxon>Fabales</taxon>
        <taxon>Fabaceae</taxon>
        <taxon>Papilionoideae</taxon>
        <taxon>50 kb inversion clade</taxon>
        <taxon>dalbergioids sensu lato</taxon>
        <taxon>Dalbergieae</taxon>
        <taxon>Pterocarpus clade</taxon>
        <taxon>Stylosanthes</taxon>
    </lineage>
</organism>